<sequence>MNPEQRRERIVALTLQRERVAVDELAAALKSSRETIRRDLSELDRRGRLRKIHGGATIAESALVEPGSESPFQMRLGENIAAKRAIARRAAPLFQPGETLFVDTGSTTILFAEEIAHATGLTVVTNSAAIAAFAGRGPESSVFLIGGAYRNDGAESVGPLAVEQIARFHADHAVLTVGAIGEVGLLDYDLEEALVARAMIAHARSVTVLADSSKFGHSALFKVAPLGAVDRIVTERSPVQALETTIAAAGIDLILSS</sequence>
<dbReference type="SMART" id="SM00420">
    <property type="entry name" value="HTH_DEOR"/>
    <property type="match status" value="1"/>
</dbReference>
<dbReference type="InterPro" id="IPR018356">
    <property type="entry name" value="Tscrpt_reg_HTH_DeoR_CS"/>
</dbReference>
<proteinExistence type="predicted"/>
<keyword evidence="3" id="KW-0804">Transcription</keyword>
<dbReference type="Pfam" id="PF00455">
    <property type="entry name" value="DeoRC"/>
    <property type="match status" value="1"/>
</dbReference>
<dbReference type="OrthoDB" id="9814815at2"/>
<dbReference type="Gene3D" id="1.10.10.10">
    <property type="entry name" value="Winged helix-like DNA-binding domain superfamily/Winged helix DNA-binding domain"/>
    <property type="match status" value="1"/>
</dbReference>
<dbReference type="PROSITE" id="PS00894">
    <property type="entry name" value="HTH_DEOR_1"/>
    <property type="match status" value="1"/>
</dbReference>
<dbReference type="PANTHER" id="PTHR30363:SF44">
    <property type="entry name" value="AGA OPERON TRANSCRIPTIONAL REPRESSOR-RELATED"/>
    <property type="match status" value="1"/>
</dbReference>
<dbReference type="Proteomes" id="UP000291613">
    <property type="component" value="Unassembled WGS sequence"/>
</dbReference>
<dbReference type="GO" id="GO:0003700">
    <property type="term" value="F:DNA-binding transcription factor activity"/>
    <property type="evidence" value="ECO:0007669"/>
    <property type="project" value="InterPro"/>
</dbReference>
<dbReference type="InterPro" id="IPR037171">
    <property type="entry name" value="NagB/RpiA_transferase-like"/>
</dbReference>
<keyword evidence="2" id="KW-0238">DNA-binding</keyword>
<evidence type="ECO:0000256" key="1">
    <source>
        <dbReference type="ARBA" id="ARBA00023015"/>
    </source>
</evidence>
<dbReference type="InterPro" id="IPR036390">
    <property type="entry name" value="WH_DNA-bd_sf"/>
</dbReference>
<dbReference type="SUPFAM" id="SSF100950">
    <property type="entry name" value="NagB/RpiA/CoA transferase-like"/>
    <property type="match status" value="1"/>
</dbReference>
<evidence type="ECO:0000313" key="6">
    <source>
        <dbReference type="Proteomes" id="UP000291613"/>
    </source>
</evidence>
<dbReference type="InterPro" id="IPR001034">
    <property type="entry name" value="DeoR_HTH"/>
</dbReference>
<accession>A0A4Q9GG55</accession>
<protein>
    <submittedName>
        <fullName evidence="5">DeoR/GlpR transcriptional regulator</fullName>
    </submittedName>
</protein>
<dbReference type="InterPro" id="IPR014036">
    <property type="entry name" value="DeoR-like_C"/>
</dbReference>
<dbReference type="SUPFAM" id="SSF46785">
    <property type="entry name" value="Winged helix' DNA-binding domain"/>
    <property type="match status" value="1"/>
</dbReference>
<dbReference type="PROSITE" id="PS51000">
    <property type="entry name" value="HTH_DEOR_2"/>
    <property type="match status" value="1"/>
</dbReference>
<dbReference type="AlphaFoldDB" id="A0A4Q9GG55"/>
<name>A0A4Q9GG55_9HYPH</name>
<dbReference type="InterPro" id="IPR036388">
    <property type="entry name" value="WH-like_DNA-bd_sf"/>
</dbReference>
<feature type="domain" description="HTH deoR-type" evidence="4">
    <location>
        <begin position="3"/>
        <end position="58"/>
    </location>
</feature>
<dbReference type="RefSeq" id="WP_131003696.1">
    <property type="nucleotide sequence ID" value="NZ_JBHSZR010000013.1"/>
</dbReference>
<dbReference type="InterPro" id="IPR050313">
    <property type="entry name" value="Carb_Metab_HTH_regulators"/>
</dbReference>
<comment type="caution">
    <text evidence="5">The sequence shown here is derived from an EMBL/GenBank/DDBJ whole genome shotgun (WGS) entry which is preliminary data.</text>
</comment>
<dbReference type="GO" id="GO:0003677">
    <property type="term" value="F:DNA binding"/>
    <property type="evidence" value="ECO:0007669"/>
    <property type="project" value="UniProtKB-KW"/>
</dbReference>
<evidence type="ECO:0000313" key="5">
    <source>
        <dbReference type="EMBL" id="TBN52462.1"/>
    </source>
</evidence>
<evidence type="ECO:0000259" key="4">
    <source>
        <dbReference type="PROSITE" id="PS51000"/>
    </source>
</evidence>
<dbReference type="PRINTS" id="PR00037">
    <property type="entry name" value="HTHLACR"/>
</dbReference>
<reference evidence="5 6" key="1">
    <citation type="submission" date="2019-02" db="EMBL/GenBank/DDBJ databases">
        <title>Hansschlegelia quercus sp. nov., a novel methylotrophic bacterium from buds of oak (Quercus robur L.).</title>
        <authorList>
            <person name="Agafonova N.V."/>
            <person name="Kaparullina E.N."/>
            <person name="Grouzdev D.S."/>
            <person name="Doronina N.V."/>
        </authorList>
    </citation>
    <scope>NUCLEOTIDE SEQUENCE [LARGE SCALE GENOMIC DNA]</scope>
    <source>
        <strain evidence="5 6">Dub</strain>
    </source>
</reference>
<evidence type="ECO:0000256" key="2">
    <source>
        <dbReference type="ARBA" id="ARBA00023125"/>
    </source>
</evidence>
<dbReference type="Pfam" id="PF08220">
    <property type="entry name" value="HTH_DeoR"/>
    <property type="match status" value="1"/>
</dbReference>
<dbReference type="PANTHER" id="PTHR30363">
    <property type="entry name" value="HTH-TYPE TRANSCRIPTIONAL REGULATOR SRLR-RELATED"/>
    <property type="match status" value="1"/>
</dbReference>
<keyword evidence="6" id="KW-1185">Reference proteome</keyword>
<dbReference type="EMBL" id="SIUB01000005">
    <property type="protein sequence ID" value="TBN52462.1"/>
    <property type="molecule type" value="Genomic_DNA"/>
</dbReference>
<keyword evidence="1" id="KW-0805">Transcription regulation</keyword>
<organism evidence="5 6">
    <name type="scientific">Hansschlegelia quercus</name>
    <dbReference type="NCBI Taxonomy" id="2528245"/>
    <lineage>
        <taxon>Bacteria</taxon>
        <taxon>Pseudomonadati</taxon>
        <taxon>Pseudomonadota</taxon>
        <taxon>Alphaproteobacteria</taxon>
        <taxon>Hyphomicrobiales</taxon>
        <taxon>Methylopilaceae</taxon>
        <taxon>Hansschlegelia</taxon>
    </lineage>
</organism>
<dbReference type="Gene3D" id="3.40.50.1360">
    <property type="match status" value="1"/>
</dbReference>
<gene>
    <name evidence="5" type="ORF">EYR15_11535</name>
</gene>
<evidence type="ECO:0000256" key="3">
    <source>
        <dbReference type="ARBA" id="ARBA00023163"/>
    </source>
</evidence>
<dbReference type="SMART" id="SM01134">
    <property type="entry name" value="DeoRC"/>
    <property type="match status" value="1"/>
</dbReference>